<sequence>MNTLREDLVVWHGVENIAIITRMSEDIQRREGDCQAKKTRFWEKYGDVAQLLFVKLDDALLKAMVHFWDPTYRCFTFNEVDMGPLAKLMGLPVDTVKAGLKDKNGPYISWSDIRDAMGKASNDRHLSLLVFAIYGLIVFPKALGYVSVFVPSTRPIEEFLESEKPPNQSIEECVQNLSTLTYQEIEWRALWMIRSTVIIWCDGQLWVPLIGIWGAISYSSLIVLSQYGGGSGTLSKVHQAHEEEEEEQRLEICPMAIGSMKRMTEMMTTMVKGKAKVGEGSGTLNNPIYFYGDIGVYHEDLPLQVLNVTIRIPRVNELPASEERREVDKGNSIMDEDTHKFSLIEEHLKAIEGLGTFGSV</sequence>
<evidence type="ECO:0000256" key="1">
    <source>
        <dbReference type="SAM" id="Phobius"/>
    </source>
</evidence>
<dbReference type="AlphaFoldDB" id="A0A7J8R531"/>
<feature type="transmembrane region" description="Helical" evidence="1">
    <location>
        <begin position="126"/>
        <end position="150"/>
    </location>
</feature>
<gene>
    <name evidence="3" type="ORF">Godav_021102</name>
</gene>
<reference evidence="3 4" key="1">
    <citation type="journal article" date="2019" name="Genome Biol. Evol.">
        <title>Insights into the evolution of the New World diploid cottons (Gossypium, subgenus Houzingenia) based on genome sequencing.</title>
        <authorList>
            <person name="Grover C.E."/>
            <person name="Arick M.A. 2nd"/>
            <person name="Thrash A."/>
            <person name="Conover J.L."/>
            <person name="Sanders W.S."/>
            <person name="Peterson D.G."/>
            <person name="Frelichowski J.E."/>
            <person name="Scheffler J.A."/>
            <person name="Scheffler B.E."/>
            <person name="Wendel J.F."/>
        </authorList>
    </citation>
    <scope>NUCLEOTIDE SEQUENCE [LARGE SCALE GENOMIC DNA]</scope>
    <source>
        <strain evidence="3">27</strain>
        <tissue evidence="3">Leaf</tissue>
    </source>
</reference>
<comment type="caution">
    <text evidence="3">The sequence shown here is derived from an EMBL/GenBank/DDBJ whole genome shotgun (WGS) entry which is preliminary data.</text>
</comment>
<keyword evidence="1" id="KW-1133">Transmembrane helix</keyword>
<feature type="domain" description="DUF7745" evidence="2">
    <location>
        <begin position="36"/>
        <end position="93"/>
    </location>
</feature>
<dbReference type="Pfam" id="PF24924">
    <property type="entry name" value="DUF7745"/>
    <property type="match status" value="1"/>
</dbReference>
<evidence type="ECO:0000313" key="3">
    <source>
        <dbReference type="EMBL" id="MBA0608949.1"/>
    </source>
</evidence>
<dbReference type="PANTHER" id="PTHR48200:SF1">
    <property type="entry name" value="AMINOTRANSFERASE-LIKE PLANT MOBILE DOMAIN-CONTAINING PROTEIN"/>
    <property type="match status" value="1"/>
</dbReference>
<organism evidence="3 4">
    <name type="scientific">Gossypium davidsonii</name>
    <name type="common">Davidson's cotton</name>
    <name type="synonym">Gossypium klotzschianum subsp. davidsonii</name>
    <dbReference type="NCBI Taxonomy" id="34287"/>
    <lineage>
        <taxon>Eukaryota</taxon>
        <taxon>Viridiplantae</taxon>
        <taxon>Streptophyta</taxon>
        <taxon>Embryophyta</taxon>
        <taxon>Tracheophyta</taxon>
        <taxon>Spermatophyta</taxon>
        <taxon>Magnoliopsida</taxon>
        <taxon>eudicotyledons</taxon>
        <taxon>Gunneridae</taxon>
        <taxon>Pentapetalae</taxon>
        <taxon>rosids</taxon>
        <taxon>malvids</taxon>
        <taxon>Malvales</taxon>
        <taxon>Malvaceae</taxon>
        <taxon>Malvoideae</taxon>
        <taxon>Gossypium</taxon>
    </lineage>
</organism>
<name>A0A7J8R531_GOSDV</name>
<protein>
    <recommendedName>
        <fullName evidence="2">DUF7745 domain-containing protein</fullName>
    </recommendedName>
</protein>
<accession>A0A7J8R531</accession>
<keyword evidence="1" id="KW-0812">Transmembrane</keyword>
<dbReference type="PANTHER" id="PTHR48200">
    <property type="entry name" value="PROTEIN, PUTATIVE-RELATED"/>
    <property type="match status" value="1"/>
</dbReference>
<evidence type="ECO:0000313" key="4">
    <source>
        <dbReference type="Proteomes" id="UP000593561"/>
    </source>
</evidence>
<keyword evidence="4" id="KW-1185">Reference proteome</keyword>
<dbReference type="Proteomes" id="UP000593561">
    <property type="component" value="Unassembled WGS sequence"/>
</dbReference>
<evidence type="ECO:0000259" key="2">
    <source>
        <dbReference type="Pfam" id="PF24924"/>
    </source>
</evidence>
<dbReference type="EMBL" id="JABFAC010000003">
    <property type="protein sequence ID" value="MBA0608949.1"/>
    <property type="molecule type" value="Genomic_DNA"/>
</dbReference>
<dbReference type="InterPro" id="IPR056647">
    <property type="entry name" value="DUF7745"/>
</dbReference>
<keyword evidence="1" id="KW-0472">Membrane</keyword>
<proteinExistence type="predicted"/>